<organism evidence="1 2">
    <name type="scientific">Lecanicillium saksenae</name>
    <dbReference type="NCBI Taxonomy" id="468837"/>
    <lineage>
        <taxon>Eukaryota</taxon>
        <taxon>Fungi</taxon>
        <taxon>Dikarya</taxon>
        <taxon>Ascomycota</taxon>
        <taxon>Pezizomycotina</taxon>
        <taxon>Sordariomycetes</taxon>
        <taxon>Hypocreomycetidae</taxon>
        <taxon>Hypocreales</taxon>
        <taxon>Cordycipitaceae</taxon>
        <taxon>Lecanicillium</taxon>
    </lineage>
</organism>
<reference evidence="1" key="1">
    <citation type="submission" date="2022-07" db="EMBL/GenBank/DDBJ databases">
        <title>Genome Sequence of Lecanicillium saksenae.</title>
        <authorList>
            <person name="Buettner E."/>
        </authorList>
    </citation>
    <scope>NUCLEOTIDE SEQUENCE</scope>
    <source>
        <strain evidence="1">VT-O1</strain>
    </source>
</reference>
<name>A0ACC1QUT4_9HYPO</name>
<dbReference type="Proteomes" id="UP001148737">
    <property type="component" value="Unassembled WGS sequence"/>
</dbReference>
<accession>A0ACC1QUT4</accession>
<protein>
    <submittedName>
        <fullName evidence="1">Uncharacterized protein</fullName>
    </submittedName>
</protein>
<comment type="caution">
    <text evidence="1">The sequence shown here is derived from an EMBL/GenBank/DDBJ whole genome shotgun (WGS) entry which is preliminary data.</text>
</comment>
<gene>
    <name evidence="1" type="ORF">NLG97_g5265</name>
</gene>
<evidence type="ECO:0000313" key="2">
    <source>
        <dbReference type="Proteomes" id="UP001148737"/>
    </source>
</evidence>
<proteinExistence type="predicted"/>
<dbReference type="EMBL" id="JANAKD010000578">
    <property type="protein sequence ID" value="KAJ3492621.1"/>
    <property type="molecule type" value="Genomic_DNA"/>
</dbReference>
<keyword evidence="2" id="KW-1185">Reference proteome</keyword>
<evidence type="ECO:0000313" key="1">
    <source>
        <dbReference type="EMBL" id="KAJ3492621.1"/>
    </source>
</evidence>
<sequence>MLVLLVVAGMLFLFALAECPDDQSGARDADSDDERNPVAPDAALAGEARRRDEIGSCHAQFDEMSWNAQMIWGQSNLPVGFTSVLVADKMVAGGCSNNVNNVEQPRRLPSNALAPEAVTVNSVTAQPHAPAEAGKRRRAQST</sequence>